<dbReference type="RefSeq" id="WP_115809756.1">
    <property type="nucleotide sequence ID" value="NZ_QUNI01000001.1"/>
</dbReference>
<dbReference type="PANTHER" id="PTHR23028">
    <property type="entry name" value="ACETYLTRANSFERASE"/>
    <property type="match status" value="1"/>
</dbReference>
<evidence type="ECO:0000313" key="3">
    <source>
        <dbReference type="EMBL" id="REH01887.1"/>
    </source>
</evidence>
<keyword evidence="1" id="KW-0472">Membrane</keyword>
<feature type="domain" description="Acyltransferase 3" evidence="2">
    <location>
        <begin position="6"/>
        <end position="313"/>
    </location>
</feature>
<dbReference type="GO" id="GO:0000271">
    <property type="term" value="P:polysaccharide biosynthetic process"/>
    <property type="evidence" value="ECO:0007669"/>
    <property type="project" value="TreeGrafter"/>
</dbReference>
<feature type="transmembrane region" description="Helical" evidence="1">
    <location>
        <begin position="65"/>
        <end position="86"/>
    </location>
</feature>
<reference evidence="3 4" key="1">
    <citation type="submission" date="2018-08" db="EMBL/GenBank/DDBJ databases">
        <title>Genomic Encyclopedia of Archaeal and Bacterial Type Strains, Phase II (KMG-II): from individual species to whole genera.</title>
        <authorList>
            <person name="Goeker M."/>
        </authorList>
    </citation>
    <scope>NUCLEOTIDE SEQUENCE [LARGE SCALE GENOMIC DNA]</scope>
    <source>
        <strain evidence="3 4">DSM 100880</strain>
    </source>
</reference>
<dbReference type="OrthoDB" id="290051at2"/>
<feature type="transmembrane region" description="Helical" evidence="1">
    <location>
        <begin position="236"/>
        <end position="254"/>
    </location>
</feature>
<evidence type="ECO:0000313" key="4">
    <source>
        <dbReference type="Proteomes" id="UP000257136"/>
    </source>
</evidence>
<dbReference type="GO" id="GO:0016020">
    <property type="term" value="C:membrane"/>
    <property type="evidence" value="ECO:0007669"/>
    <property type="project" value="TreeGrafter"/>
</dbReference>
<dbReference type="GO" id="GO:0016747">
    <property type="term" value="F:acyltransferase activity, transferring groups other than amino-acyl groups"/>
    <property type="evidence" value="ECO:0007669"/>
    <property type="project" value="InterPro"/>
</dbReference>
<feature type="transmembrane region" description="Helical" evidence="1">
    <location>
        <begin position="266"/>
        <end position="286"/>
    </location>
</feature>
<feature type="transmembrane region" description="Helical" evidence="1">
    <location>
        <begin position="123"/>
        <end position="145"/>
    </location>
</feature>
<feature type="transmembrane region" description="Helical" evidence="1">
    <location>
        <begin position="176"/>
        <end position="192"/>
    </location>
</feature>
<dbReference type="EMBL" id="QUNI01000001">
    <property type="protein sequence ID" value="REH01887.1"/>
    <property type="molecule type" value="Genomic_DNA"/>
</dbReference>
<dbReference type="Pfam" id="PF01757">
    <property type="entry name" value="Acyl_transf_3"/>
    <property type="match status" value="1"/>
</dbReference>
<dbReference type="InterPro" id="IPR050879">
    <property type="entry name" value="Acyltransferase_3"/>
</dbReference>
<feature type="transmembrane region" description="Helical" evidence="1">
    <location>
        <begin position="204"/>
        <end position="224"/>
    </location>
</feature>
<dbReference type="Proteomes" id="UP000257136">
    <property type="component" value="Unassembled WGS sequence"/>
</dbReference>
<comment type="caution">
    <text evidence="3">The sequence shown here is derived from an EMBL/GenBank/DDBJ whole genome shotgun (WGS) entry which is preliminary data.</text>
</comment>
<keyword evidence="4" id="KW-1185">Reference proteome</keyword>
<proteinExistence type="predicted"/>
<feature type="transmembrane region" description="Helical" evidence="1">
    <location>
        <begin position="298"/>
        <end position="316"/>
    </location>
</feature>
<feature type="transmembrane region" description="Helical" evidence="1">
    <location>
        <begin position="98"/>
        <end position="117"/>
    </location>
</feature>
<protein>
    <submittedName>
        <fullName evidence="3">Peptidoglycan/LPS O-acetylase OafA/YrhL</fullName>
    </submittedName>
</protein>
<dbReference type="PANTHER" id="PTHR23028:SF53">
    <property type="entry name" value="ACYL_TRANSF_3 DOMAIN-CONTAINING PROTEIN"/>
    <property type="match status" value="1"/>
</dbReference>
<accession>A0A3E0EXK3</accession>
<dbReference type="AlphaFoldDB" id="A0A3E0EXK3"/>
<name>A0A3E0EXK3_9FLAO</name>
<dbReference type="InterPro" id="IPR002656">
    <property type="entry name" value="Acyl_transf_3_dom"/>
</dbReference>
<organism evidence="3 4">
    <name type="scientific">Flavobacterium aquicola</name>
    <dbReference type="NCBI Taxonomy" id="1682742"/>
    <lineage>
        <taxon>Bacteria</taxon>
        <taxon>Pseudomonadati</taxon>
        <taxon>Bacteroidota</taxon>
        <taxon>Flavobacteriia</taxon>
        <taxon>Flavobacteriales</taxon>
        <taxon>Flavobacteriaceae</taxon>
        <taxon>Flavobacterium</taxon>
    </lineage>
</organism>
<sequence>MIKPGLVRFALASLVVLFHITKFVFIGHLAVYCFFILSGYWVSLMYETKYSKTKQPLLVYYCSRIFRLLPVYYLISVLTFIMLFIFDIQSIERIDFTSFSGIGFALINIFMLGYNQLNFAPLVPAWSLDIELQFYLLLPIFLLFLQQRKKRILFISISFILTLVLSFLFTELFICKTILKYLVFFLIGIEIYKSKIEFKPKTETVFNALFIGILILHYIIPDLFAMVKSNISYNELFNILISLFLIPLLANSVVRKSDSKDVLLGGMSYVLYLSHWMFIIPYNYYIKDLTKIDRIPYTLGYLLATYLFSILVYQYYDMPLDKLRKKWVSKRM</sequence>
<feature type="transmembrane region" description="Helical" evidence="1">
    <location>
        <begin position="9"/>
        <end position="42"/>
    </location>
</feature>
<evidence type="ECO:0000256" key="1">
    <source>
        <dbReference type="SAM" id="Phobius"/>
    </source>
</evidence>
<gene>
    <name evidence="3" type="ORF">C8P67_101371</name>
</gene>
<feature type="transmembrane region" description="Helical" evidence="1">
    <location>
        <begin position="152"/>
        <end position="170"/>
    </location>
</feature>
<keyword evidence="1" id="KW-1133">Transmembrane helix</keyword>
<keyword evidence="1" id="KW-0812">Transmembrane</keyword>
<evidence type="ECO:0000259" key="2">
    <source>
        <dbReference type="Pfam" id="PF01757"/>
    </source>
</evidence>